<protein>
    <submittedName>
        <fullName evidence="1">Uncharacterized protein</fullName>
    </submittedName>
</protein>
<accession>A0ABN1UJE1</accession>
<sequence length="377" mass="41989">MSYPELTPQELLREGFTSPRVTDEPWVVRWDAFRGDLAAIEELVLGMLPPTVAFHTSGTTGASRAWYRSKEFLWSEAGMLSRLLAPHRPDAALSFVHSKHLYGALTSVLVPARLGIPVWYRPGFAGRLPPAGDHRRWAVMAIPWIFSLLRRQMAWVRSTGHITVLHASGMIPDASLDFLAEAGAERARIVEVFGATESGGVATRQWSEGTPPDWSLIDDVSFADPLRPDEGEVTLKVRSPRLAFLAGDAAPESCELDDHVERLGDRDFRFTGRRTRLVNVNGRRFNLDRLEDLLRPVLDCADHAVRPVTDPLIGEHVELLVVLRPGTGLGDLDLASAFERMGLRPREVRAVDRIDRTEIGKFRRVQNIETIDAGAIS</sequence>
<dbReference type="Gene3D" id="3.40.50.12780">
    <property type="entry name" value="N-terminal domain of ligase-like"/>
    <property type="match status" value="1"/>
</dbReference>
<dbReference type="SUPFAM" id="SSF56801">
    <property type="entry name" value="Acetyl-CoA synthetase-like"/>
    <property type="match status" value="1"/>
</dbReference>
<dbReference type="InterPro" id="IPR042099">
    <property type="entry name" value="ANL_N_sf"/>
</dbReference>
<comment type="caution">
    <text evidence="1">The sequence shown here is derived from an EMBL/GenBank/DDBJ whole genome shotgun (WGS) entry which is preliminary data.</text>
</comment>
<name>A0ABN1UJE1_9ACTN</name>
<organism evidence="1 2">
    <name type="scientific">Streptomyces hebeiensis</name>
    <dbReference type="NCBI Taxonomy" id="229486"/>
    <lineage>
        <taxon>Bacteria</taxon>
        <taxon>Bacillati</taxon>
        <taxon>Actinomycetota</taxon>
        <taxon>Actinomycetes</taxon>
        <taxon>Kitasatosporales</taxon>
        <taxon>Streptomycetaceae</taxon>
        <taxon>Streptomyces</taxon>
    </lineage>
</organism>
<dbReference type="InterPro" id="IPR045851">
    <property type="entry name" value="AMP-bd_C_sf"/>
</dbReference>
<evidence type="ECO:0000313" key="2">
    <source>
        <dbReference type="Proteomes" id="UP001501371"/>
    </source>
</evidence>
<keyword evidence="2" id="KW-1185">Reference proteome</keyword>
<dbReference type="Gene3D" id="3.30.300.30">
    <property type="match status" value="1"/>
</dbReference>
<dbReference type="RefSeq" id="WP_344270149.1">
    <property type="nucleotide sequence ID" value="NZ_BAAAKV010000005.1"/>
</dbReference>
<proteinExistence type="predicted"/>
<dbReference type="Proteomes" id="UP001501371">
    <property type="component" value="Unassembled WGS sequence"/>
</dbReference>
<gene>
    <name evidence="1" type="ORF">GCM10009654_07930</name>
</gene>
<reference evidence="1 2" key="1">
    <citation type="journal article" date="2019" name="Int. J. Syst. Evol. Microbiol.">
        <title>The Global Catalogue of Microorganisms (GCM) 10K type strain sequencing project: providing services to taxonomists for standard genome sequencing and annotation.</title>
        <authorList>
            <consortium name="The Broad Institute Genomics Platform"/>
            <consortium name="The Broad Institute Genome Sequencing Center for Infectious Disease"/>
            <person name="Wu L."/>
            <person name="Ma J."/>
        </authorList>
    </citation>
    <scope>NUCLEOTIDE SEQUENCE [LARGE SCALE GENOMIC DNA]</scope>
    <source>
        <strain evidence="1 2">JCM 12696</strain>
    </source>
</reference>
<dbReference type="EMBL" id="BAAAKV010000005">
    <property type="protein sequence ID" value="GAA1154807.1"/>
    <property type="molecule type" value="Genomic_DNA"/>
</dbReference>
<evidence type="ECO:0000313" key="1">
    <source>
        <dbReference type="EMBL" id="GAA1154807.1"/>
    </source>
</evidence>